<dbReference type="Proteomes" id="UP001642464">
    <property type="component" value="Unassembled WGS sequence"/>
</dbReference>
<feature type="compositionally biased region" description="Polar residues" evidence="1">
    <location>
        <begin position="377"/>
        <end position="399"/>
    </location>
</feature>
<gene>
    <name evidence="2" type="ORF">SCF082_LOCUS48397</name>
</gene>
<evidence type="ECO:0000256" key="1">
    <source>
        <dbReference type="SAM" id="MobiDB-lite"/>
    </source>
</evidence>
<reference evidence="2 3" key="1">
    <citation type="submission" date="2024-02" db="EMBL/GenBank/DDBJ databases">
        <authorList>
            <person name="Chen Y."/>
            <person name="Shah S."/>
            <person name="Dougan E. K."/>
            <person name="Thang M."/>
            <person name="Chan C."/>
        </authorList>
    </citation>
    <scope>NUCLEOTIDE SEQUENCE [LARGE SCALE GENOMIC DNA]</scope>
</reference>
<accession>A0ABP0RTC4</accession>
<organism evidence="2 3">
    <name type="scientific">Durusdinium trenchii</name>
    <dbReference type="NCBI Taxonomy" id="1381693"/>
    <lineage>
        <taxon>Eukaryota</taxon>
        <taxon>Sar</taxon>
        <taxon>Alveolata</taxon>
        <taxon>Dinophyceae</taxon>
        <taxon>Suessiales</taxon>
        <taxon>Symbiodiniaceae</taxon>
        <taxon>Durusdinium</taxon>
    </lineage>
</organism>
<name>A0ABP0RTC4_9DINO</name>
<keyword evidence="3" id="KW-1185">Reference proteome</keyword>
<feature type="region of interest" description="Disordered" evidence="1">
    <location>
        <begin position="303"/>
        <end position="437"/>
    </location>
</feature>
<evidence type="ECO:0000313" key="2">
    <source>
        <dbReference type="EMBL" id="CAK9103618.1"/>
    </source>
</evidence>
<feature type="compositionally biased region" description="Low complexity" evidence="1">
    <location>
        <begin position="332"/>
        <end position="343"/>
    </location>
</feature>
<protein>
    <submittedName>
        <fullName evidence="2">Uncharacterized protein</fullName>
    </submittedName>
</protein>
<feature type="compositionally biased region" description="Polar residues" evidence="1">
    <location>
        <begin position="419"/>
        <end position="437"/>
    </location>
</feature>
<proteinExistence type="predicted"/>
<evidence type="ECO:0000313" key="3">
    <source>
        <dbReference type="Proteomes" id="UP001642464"/>
    </source>
</evidence>
<comment type="caution">
    <text evidence="2">The sequence shown here is derived from an EMBL/GenBank/DDBJ whole genome shotgun (WGS) entry which is preliminary data.</text>
</comment>
<feature type="region of interest" description="Disordered" evidence="1">
    <location>
        <begin position="1"/>
        <end position="50"/>
    </location>
</feature>
<sequence length="883" mass="95979">MANTSSESSENAESEQPAAEDACVDSPRPQAWLPRPQARSGRESTAASSAGGLACISLTLRKPRCCQLCNGRSTDESPLDYPTDELFPEVEGRLPWRSYEKAKEEVSGETVRVPSLHKEHKSVDDYYKHVSKKANQNDHRGFLASGKAWVRQHNEGGPTRKRLQSKKELQEALKQMQMTRSTGGKFIAPKKQFITQEAWDSQQYGDYDSTKEVIEHLWGRDVKGIWIHAGKKGVYDYEEYQDSALQESELVHDSRTGLDEGLARKRKAALEQINQGSLQRDKMAVESKGSELSLEGVLDALRQGGYQPSSPKSNLAGAHQAAVEDCQDDSSSEGTKSSSGSEKNGLCASFFGPSKPKQHQAPANPDAKKKPGRRGEQQASNPATASSKPSTSRPSTAATGQDPPKQQPGPRGRDAKGKASSSSTGFGKQGSQDSGNTLLADGRAQRALRNLQDKVVELKSKLAKVKVDDAVPEPDAHSQATFKQSCADRIAEVKSIGRQAREHSKRMDKSSNRELFDNELKDLDSLEAAALALQNLFTAASSSTSSPEFVLTSVEESSKHLELLGVESLGTCYTLRLALAKAAQNCLYSEYDKFYEQFLLSKPSMKSLQDAIGSEQLAEFVLAEIESRILLNLRAVKALDVEALSAGKENVDSVLEVVAICKALVSACKEHTNDFIGNSLRESCELALGLVSEEDISATQQAVEALAEMDGEKEGLGGIEQFLLNHAVGQSLVALATSRVDSGENEAKATESLKKLEASLGSLQAVSHGGASVGIKLITADLQPTQELIVECSKQLSVLKARKATKEPLANAKQTCRAHDRLRDVLKEHMSGFATQTQRLLREELKINLTVHLHLVCTVFLLGSAFMLDWPLAALDWPLAALE</sequence>
<dbReference type="EMBL" id="CAXAMM010042219">
    <property type="protein sequence ID" value="CAK9103618.1"/>
    <property type="molecule type" value="Genomic_DNA"/>
</dbReference>
<feature type="compositionally biased region" description="Basic and acidic residues" evidence="1">
    <location>
        <begin position="366"/>
        <end position="376"/>
    </location>
</feature>
<feature type="compositionally biased region" description="Low complexity" evidence="1">
    <location>
        <begin position="1"/>
        <end position="20"/>
    </location>
</feature>